<evidence type="ECO:0000313" key="3">
    <source>
        <dbReference type="Proteomes" id="UP001190700"/>
    </source>
</evidence>
<dbReference type="InterPro" id="IPR046341">
    <property type="entry name" value="SET_dom_sf"/>
</dbReference>
<dbReference type="EMBL" id="LGRX02030988">
    <property type="protein sequence ID" value="KAK3245128.1"/>
    <property type="molecule type" value="Genomic_DNA"/>
</dbReference>
<keyword evidence="3" id="KW-1185">Reference proteome</keyword>
<feature type="domain" description="SET" evidence="1">
    <location>
        <begin position="151"/>
        <end position="267"/>
    </location>
</feature>
<organism evidence="2 3">
    <name type="scientific">Cymbomonas tetramitiformis</name>
    <dbReference type="NCBI Taxonomy" id="36881"/>
    <lineage>
        <taxon>Eukaryota</taxon>
        <taxon>Viridiplantae</taxon>
        <taxon>Chlorophyta</taxon>
        <taxon>Pyramimonadophyceae</taxon>
        <taxon>Pyramimonadales</taxon>
        <taxon>Pyramimonadaceae</taxon>
        <taxon>Cymbomonas</taxon>
    </lineage>
</organism>
<dbReference type="SMART" id="SM00317">
    <property type="entry name" value="SET"/>
    <property type="match status" value="1"/>
</dbReference>
<sequence length="280" mass="30643">MSGELSLANRDLSVNNSQMLSAKPRQPRHPKGQLKQSAICFAQPHNDISDTSKEALELRRIIRKRGQVACGALLFSSISALAVLGKFPGGGGAAFTTVAVLGMVTFGANVAGAGEFEVQFGDTVVSVEIVDGRVYIQWGFPPKEGPLVSPGDVVVRETGDVRGRGAYVANPIEEGTFLGDYEGELLDNAEYFKRYPSGVADYCIGVDPDYVLDGVEVAKGDEFTIAHINHSRLRANVVRRARRKERRISFFASRDLAVGEELLLDYGRKYWQGREDMEIE</sequence>
<dbReference type="InterPro" id="IPR001214">
    <property type="entry name" value="SET_dom"/>
</dbReference>
<dbReference type="AlphaFoldDB" id="A0AAE0BYJ8"/>
<gene>
    <name evidence="2" type="ORF">CYMTET_45286</name>
</gene>
<evidence type="ECO:0000313" key="2">
    <source>
        <dbReference type="EMBL" id="KAK3245128.1"/>
    </source>
</evidence>
<accession>A0AAE0BYJ8</accession>
<dbReference type="SUPFAM" id="SSF82199">
    <property type="entry name" value="SET domain"/>
    <property type="match status" value="1"/>
</dbReference>
<dbReference type="Pfam" id="PF00856">
    <property type="entry name" value="SET"/>
    <property type="match status" value="1"/>
</dbReference>
<dbReference type="PROSITE" id="PS50280">
    <property type="entry name" value="SET"/>
    <property type="match status" value="1"/>
</dbReference>
<dbReference type="Gene3D" id="2.170.270.10">
    <property type="entry name" value="SET domain"/>
    <property type="match status" value="1"/>
</dbReference>
<comment type="caution">
    <text evidence="2">The sequence shown here is derived from an EMBL/GenBank/DDBJ whole genome shotgun (WGS) entry which is preliminary data.</text>
</comment>
<protein>
    <recommendedName>
        <fullName evidence="1">SET domain-containing protein</fullName>
    </recommendedName>
</protein>
<evidence type="ECO:0000259" key="1">
    <source>
        <dbReference type="PROSITE" id="PS50280"/>
    </source>
</evidence>
<name>A0AAE0BYJ8_9CHLO</name>
<reference evidence="2 3" key="1">
    <citation type="journal article" date="2015" name="Genome Biol. Evol.">
        <title>Comparative Genomics of a Bacterivorous Green Alga Reveals Evolutionary Causalities and Consequences of Phago-Mixotrophic Mode of Nutrition.</title>
        <authorList>
            <person name="Burns J.A."/>
            <person name="Paasch A."/>
            <person name="Narechania A."/>
            <person name="Kim E."/>
        </authorList>
    </citation>
    <scope>NUCLEOTIDE SEQUENCE [LARGE SCALE GENOMIC DNA]</scope>
    <source>
        <strain evidence="2 3">PLY_AMNH</strain>
    </source>
</reference>
<dbReference type="Proteomes" id="UP001190700">
    <property type="component" value="Unassembled WGS sequence"/>
</dbReference>
<proteinExistence type="predicted"/>